<name>A0A1B0C9H5_LUTLO</name>
<evidence type="ECO:0000313" key="4">
    <source>
        <dbReference type="Proteomes" id="UP000092461"/>
    </source>
</evidence>
<sequence length="133" mass="14729">MDCLFIFLLIVGSAFLGLIALCCKQLQNGSCDGQSVQRNQCKIFAEELFKVVKKSFKLFLSLDECTEILPRETRQCSSCARVLDHNSSVREVPVPTAPIAPVDPDPPYQSGNLMPLLETNSINPLELDPTNPF</sequence>
<feature type="chain" id="PRO_5008405488" description="Secreted protein" evidence="2">
    <location>
        <begin position="21"/>
        <end position="133"/>
    </location>
</feature>
<protein>
    <recommendedName>
        <fullName evidence="5">Secreted protein</fullName>
    </recommendedName>
</protein>
<keyword evidence="4" id="KW-1185">Reference proteome</keyword>
<proteinExistence type="predicted"/>
<feature type="region of interest" description="Disordered" evidence="1">
    <location>
        <begin position="94"/>
        <end position="113"/>
    </location>
</feature>
<keyword evidence="2" id="KW-0732">Signal</keyword>
<feature type="signal peptide" evidence="2">
    <location>
        <begin position="1"/>
        <end position="20"/>
    </location>
</feature>
<feature type="compositionally biased region" description="Pro residues" evidence="1">
    <location>
        <begin position="95"/>
        <end position="107"/>
    </location>
</feature>
<dbReference type="Proteomes" id="UP000092461">
    <property type="component" value="Unassembled WGS sequence"/>
</dbReference>
<evidence type="ECO:0000313" key="3">
    <source>
        <dbReference type="EnsemblMetazoa" id="LLOJ000597-PA"/>
    </source>
</evidence>
<dbReference type="EMBL" id="AJWK01002349">
    <property type="status" value="NOT_ANNOTATED_CDS"/>
    <property type="molecule type" value="Genomic_DNA"/>
</dbReference>
<accession>A0A1B0C9H5</accession>
<evidence type="ECO:0000256" key="1">
    <source>
        <dbReference type="SAM" id="MobiDB-lite"/>
    </source>
</evidence>
<evidence type="ECO:0000256" key="2">
    <source>
        <dbReference type="SAM" id="SignalP"/>
    </source>
</evidence>
<reference evidence="3" key="1">
    <citation type="submission" date="2020-05" db="UniProtKB">
        <authorList>
            <consortium name="EnsemblMetazoa"/>
        </authorList>
    </citation>
    <scope>IDENTIFICATION</scope>
    <source>
        <strain evidence="3">Jacobina</strain>
    </source>
</reference>
<organism evidence="3 4">
    <name type="scientific">Lutzomyia longipalpis</name>
    <name type="common">Sand fly</name>
    <dbReference type="NCBI Taxonomy" id="7200"/>
    <lineage>
        <taxon>Eukaryota</taxon>
        <taxon>Metazoa</taxon>
        <taxon>Ecdysozoa</taxon>
        <taxon>Arthropoda</taxon>
        <taxon>Hexapoda</taxon>
        <taxon>Insecta</taxon>
        <taxon>Pterygota</taxon>
        <taxon>Neoptera</taxon>
        <taxon>Endopterygota</taxon>
        <taxon>Diptera</taxon>
        <taxon>Nematocera</taxon>
        <taxon>Psychodoidea</taxon>
        <taxon>Psychodidae</taxon>
        <taxon>Lutzomyia</taxon>
        <taxon>Lutzomyia</taxon>
    </lineage>
</organism>
<evidence type="ECO:0008006" key="5">
    <source>
        <dbReference type="Google" id="ProtNLM"/>
    </source>
</evidence>
<dbReference type="EnsemblMetazoa" id="LLOJ000597-RA">
    <property type="protein sequence ID" value="LLOJ000597-PA"/>
    <property type="gene ID" value="LLOJ000597"/>
</dbReference>
<dbReference type="VEuPathDB" id="VectorBase:LLOJ000597"/>
<dbReference type="AlphaFoldDB" id="A0A1B0C9H5"/>